<feature type="region of interest" description="Disordered" evidence="1">
    <location>
        <begin position="231"/>
        <end position="260"/>
    </location>
</feature>
<sequence length="260" mass="27725">MRDAEFDHLLHWVPDVGAAAREYAAAGFPAHVNEPLSGFQNAGWRLDERYVEILTVVDEEAFATSPYAPAWELLRPAVAAAGRGGALTFAVNVPDAAATAERLRGLGHRVVEAPVSFGDLGFLEVFAPDTPSWAPFFITYDPPRDQLLAQAGPDAFDPGPHDLEALVVETPDPARDAHWLGELLEVPATGTEVPLPGARVVFEEGPAERITGVLVSGTGPDVVIDGLRFQHSNPTAQPRSARPAAGGPGSAASRSEWRSW</sequence>
<evidence type="ECO:0000259" key="2">
    <source>
        <dbReference type="PROSITE" id="PS51819"/>
    </source>
</evidence>
<dbReference type="Proteomes" id="UP000270697">
    <property type="component" value="Unassembled WGS sequence"/>
</dbReference>
<dbReference type="EMBL" id="RBXX01000002">
    <property type="protein sequence ID" value="RKT86258.1"/>
    <property type="molecule type" value="Genomic_DNA"/>
</dbReference>
<gene>
    <name evidence="3" type="ORF">ATL45_4620</name>
    <name evidence="4" type="ORF">SAMN05421805_102154</name>
</gene>
<dbReference type="Proteomes" id="UP000199398">
    <property type="component" value="Unassembled WGS sequence"/>
</dbReference>
<dbReference type="AlphaFoldDB" id="A0A1I4VE59"/>
<accession>A0A1I4VE59</accession>
<evidence type="ECO:0000313" key="3">
    <source>
        <dbReference type="EMBL" id="RKT86258.1"/>
    </source>
</evidence>
<dbReference type="STRING" id="455193.SAMN05421805_102154"/>
<evidence type="ECO:0000313" key="4">
    <source>
        <dbReference type="EMBL" id="SFM99459.1"/>
    </source>
</evidence>
<organism evidence="4 5">
    <name type="scientific">Saccharopolyspora antimicrobica</name>
    <dbReference type="NCBI Taxonomy" id="455193"/>
    <lineage>
        <taxon>Bacteria</taxon>
        <taxon>Bacillati</taxon>
        <taxon>Actinomycetota</taxon>
        <taxon>Actinomycetes</taxon>
        <taxon>Pseudonocardiales</taxon>
        <taxon>Pseudonocardiaceae</taxon>
        <taxon>Saccharopolyspora</taxon>
    </lineage>
</organism>
<feature type="domain" description="VOC" evidence="2">
    <location>
        <begin position="5"/>
        <end position="141"/>
    </location>
</feature>
<dbReference type="PROSITE" id="PS51819">
    <property type="entry name" value="VOC"/>
    <property type="match status" value="1"/>
</dbReference>
<dbReference type="RefSeq" id="WP_211841264.1">
    <property type="nucleotide sequence ID" value="NZ_FOUP01000002.1"/>
</dbReference>
<keyword evidence="6" id="KW-1185">Reference proteome</keyword>
<dbReference type="Gene3D" id="3.10.180.10">
    <property type="entry name" value="2,3-Dihydroxybiphenyl 1,2-Dioxygenase, domain 1"/>
    <property type="match status" value="1"/>
</dbReference>
<evidence type="ECO:0000313" key="6">
    <source>
        <dbReference type="Proteomes" id="UP000270697"/>
    </source>
</evidence>
<dbReference type="InterPro" id="IPR025870">
    <property type="entry name" value="Glyoxalase-like_dom"/>
</dbReference>
<dbReference type="InterPro" id="IPR037523">
    <property type="entry name" value="VOC_core"/>
</dbReference>
<dbReference type="Pfam" id="PF13468">
    <property type="entry name" value="Glyoxalase_3"/>
    <property type="match status" value="1"/>
</dbReference>
<proteinExistence type="predicted"/>
<feature type="compositionally biased region" description="Low complexity" evidence="1">
    <location>
        <begin position="238"/>
        <end position="254"/>
    </location>
</feature>
<reference evidence="4 5" key="1">
    <citation type="submission" date="2016-10" db="EMBL/GenBank/DDBJ databases">
        <authorList>
            <person name="de Groot N.N."/>
        </authorList>
    </citation>
    <scope>NUCLEOTIDE SEQUENCE [LARGE SCALE GENOMIC DNA]</scope>
    <source>
        <strain evidence="4 5">CPCC 201259</strain>
    </source>
</reference>
<evidence type="ECO:0000256" key="1">
    <source>
        <dbReference type="SAM" id="MobiDB-lite"/>
    </source>
</evidence>
<dbReference type="EMBL" id="FOUP01000002">
    <property type="protein sequence ID" value="SFM99459.1"/>
    <property type="molecule type" value="Genomic_DNA"/>
</dbReference>
<name>A0A1I4VE59_9PSEU</name>
<reference evidence="3 6" key="2">
    <citation type="submission" date="2018-10" db="EMBL/GenBank/DDBJ databases">
        <title>Sequencing the genomes of 1000 actinobacteria strains.</title>
        <authorList>
            <person name="Klenk H.-P."/>
        </authorList>
    </citation>
    <scope>NUCLEOTIDE SEQUENCE [LARGE SCALE GENOMIC DNA]</scope>
    <source>
        <strain evidence="3 6">DSM 45119</strain>
    </source>
</reference>
<dbReference type="InterPro" id="IPR029068">
    <property type="entry name" value="Glyas_Bleomycin-R_OHBP_Dase"/>
</dbReference>
<protein>
    <submittedName>
        <fullName evidence="4">Glyoxalase-like domain-containing protein</fullName>
    </submittedName>
    <submittedName>
        <fullName evidence="3">Glyoxalase-like protein</fullName>
    </submittedName>
</protein>
<evidence type="ECO:0000313" key="5">
    <source>
        <dbReference type="Proteomes" id="UP000199398"/>
    </source>
</evidence>
<dbReference type="SUPFAM" id="SSF54593">
    <property type="entry name" value="Glyoxalase/Bleomycin resistance protein/Dihydroxybiphenyl dioxygenase"/>
    <property type="match status" value="1"/>
</dbReference>